<accession>A0ABW9A6W1</accession>
<feature type="transmembrane region" description="Helical" evidence="1">
    <location>
        <begin position="418"/>
        <end position="436"/>
    </location>
</feature>
<evidence type="ECO:0008006" key="4">
    <source>
        <dbReference type="Google" id="ProtNLM"/>
    </source>
</evidence>
<feature type="transmembrane region" description="Helical" evidence="1">
    <location>
        <begin position="326"/>
        <end position="345"/>
    </location>
</feature>
<protein>
    <recommendedName>
        <fullName evidence="4">Oligosaccharide repeat unit polymerase</fullName>
    </recommendedName>
</protein>
<name>A0ABW9A6W1_9BURK</name>
<feature type="transmembrane region" description="Helical" evidence="1">
    <location>
        <begin position="143"/>
        <end position="163"/>
    </location>
</feature>
<evidence type="ECO:0000313" key="3">
    <source>
        <dbReference type="Proteomes" id="UP001629246"/>
    </source>
</evidence>
<keyword evidence="1" id="KW-0472">Membrane</keyword>
<keyword evidence="1" id="KW-0812">Transmembrane</keyword>
<keyword evidence="3" id="KW-1185">Reference proteome</keyword>
<feature type="transmembrane region" description="Helical" evidence="1">
    <location>
        <begin position="227"/>
        <end position="253"/>
    </location>
</feature>
<feature type="transmembrane region" description="Helical" evidence="1">
    <location>
        <begin position="365"/>
        <end position="384"/>
    </location>
</feature>
<gene>
    <name evidence="2" type="ORF">PQR62_09990</name>
</gene>
<organism evidence="2 3">
    <name type="scientific">Herbaspirillum lusitanum</name>
    <dbReference type="NCBI Taxonomy" id="213312"/>
    <lineage>
        <taxon>Bacteria</taxon>
        <taxon>Pseudomonadati</taxon>
        <taxon>Pseudomonadota</taxon>
        <taxon>Betaproteobacteria</taxon>
        <taxon>Burkholderiales</taxon>
        <taxon>Oxalobacteraceae</taxon>
        <taxon>Herbaspirillum</taxon>
    </lineage>
</organism>
<evidence type="ECO:0000256" key="1">
    <source>
        <dbReference type="SAM" id="Phobius"/>
    </source>
</evidence>
<proteinExistence type="predicted"/>
<feature type="transmembrane region" description="Helical" evidence="1">
    <location>
        <begin position="110"/>
        <end position="131"/>
    </location>
</feature>
<feature type="transmembrane region" description="Helical" evidence="1">
    <location>
        <begin position="21"/>
        <end position="39"/>
    </location>
</feature>
<comment type="caution">
    <text evidence="2">The sequence shown here is derived from an EMBL/GenBank/DDBJ whole genome shotgun (WGS) entry which is preliminary data.</text>
</comment>
<sequence>MNDSEIRIVRVADVSISKARIGVVLASAIYFVCLYYVYVFKLRRWDYLGFPLGDYNVGELLYCFVLAMIPVVLFPMALRRLSLFVIWFVYYFIYVPALLYPVMQGYREDMLLLATALCVSMLLLFVCSGVSTARIEIRLPRRWFSRLFILTYIVSVAYVFYVFRDALSLADITDVYGQRALADIAAEGTQVGYVTGIMSGALNPFLIGVGLIHRRYALLVLGVLGQIFIYATFALKSVLLSIGVIPMMYFLVFRKKRPSAAGVSLFCIVMMIAPLILGIFLTEDDSVLYENFVALVYMRIFGMVGALTGAYYDFFSQSTVTLYSHINILGKLFGYPYSMQIGQVIGQFMGLDMNANANFFATDGLAAAGLLGVILIGAIVGLCLRVFDMVVPPRNVRLMCVIAVPSLVNLANSSWFTTLLTGGFLVLVMCSAFWTSGAQQKVLNLKEVS</sequence>
<feature type="transmembrane region" description="Helical" evidence="1">
    <location>
        <begin position="59"/>
        <end position="78"/>
    </location>
</feature>
<dbReference type="EMBL" id="JAQQFM010000004">
    <property type="protein sequence ID" value="MFL9924596.1"/>
    <property type="molecule type" value="Genomic_DNA"/>
</dbReference>
<feature type="transmembrane region" description="Helical" evidence="1">
    <location>
        <begin position="260"/>
        <end position="280"/>
    </location>
</feature>
<reference evidence="2 3" key="1">
    <citation type="journal article" date="2024" name="Chem. Sci.">
        <title>Discovery of megapolipeptins by genome mining of a Burkholderiales bacteria collection.</title>
        <authorList>
            <person name="Paulo B.S."/>
            <person name="Recchia M.J.J."/>
            <person name="Lee S."/>
            <person name="Fergusson C.H."/>
            <person name="Romanowski S.B."/>
            <person name="Hernandez A."/>
            <person name="Krull N."/>
            <person name="Liu D.Y."/>
            <person name="Cavanagh H."/>
            <person name="Bos A."/>
            <person name="Gray C.A."/>
            <person name="Murphy B.T."/>
            <person name="Linington R.G."/>
            <person name="Eustaquio A.S."/>
        </authorList>
    </citation>
    <scope>NUCLEOTIDE SEQUENCE [LARGE SCALE GENOMIC DNA]</scope>
    <source>
        <strain evidence="2 3">RL21-008-BIB-A</strain>
    </source>
</reference>
<dbReference type="RefSeq" id="WP_408157397.1">
    <property type="nucleotide sequence ID" value="NZ_JAQQFM010000004.1"/>
</dbReference>
<keyword evidence="1" id="KW-1133">Transmembrane helix</keyword>
<evidence type="ECO:0000313" key="2">
    <source>
        <dbReference type="EMBL" id="MFL9924596.1"/>
    </source>
</evidence>
<dbReference type="Proteomes" id="UP001629246">
    <property type="component" value="Unassembled WGS sequence"/>
</dbReference>
<feature type="transmembrane region" description="Helical" evidence="1">
    <location>
        <begin position="292"/>
        <end position="314"/>
    </location>
</feature>
<feature type="transmembrane region" description="Helical" evidence="1">
    <location>
        <begin position="85"/>
        <end position="104"/>
    </location>
</feature>